<protein>
    <submittedName>
        <fullName evidence="3">Type IV toxin-antitoxin system AbiEi family antitoxin domain-containing protein</fullName>
    </submittedName>
</protein>
<dbReference type="SUPFAM" id="SSF52980">
    <property type="entry name" value="Restriction endonuclease-like"/>
    <property type="match status" value="1"/>
</dbReference>
<evidence type="ECO:0000256" key="1">
    <source>
        <dbReference type="SAM" id="MobiDB-lite"/>
    </source>
</evidence>
<sequence>MGENPPPDTANRGDVMKRPDDWGTTAPPRPAALEPLIPAARARELGYSRDEIERLRVARQWATLRRGIYQRGGPEPDPRDQHLACAGAALLAVSSPDAVVAHRSAGVLWGLDFLTPPDLDTVWLAVPELGKVRTYPGLRLWPAQLPASHVTTGPGDLPVTTVARTVVDLARHHHFRAGVAMAESALRRKLTTKPQIDQVLTDCRGWPYTRRAARALEIADGDTESVGESLTRAILAEAGLHPQAQVTICRGDGTTIGRVDFLFADERVIVEFDGRLKYDDPDALWKEKLREDELRAAGYQVIRVTWGQLMNAADDVLRRVRAALRRARAGA</sequence>
<accession>A0ABN1GS98</accession>
<dbReference type="Proteomes" id="UP001500957">
    <property type="component" value="Unassembled WGS sequence"/>
</dbReference>
<keyword evidence="4" id="KW-1185">Reference proteome</keyword>
<organism evidence="3 4">
    <name type="scientific">Sporichthya brevicatena</name>
    <dbReference type="NCBI Taxonomy" id="171442"/>
    <lineage>
        <taxon>Bacteria</taxon>
        <taxon>Bacillati</taxon>
        <taxon>Actinomycetota</taxon>
        <taxon>Actinomycetes</taxon>
        <taxon>Sporichthyales</taxon>
        <taxon>Sporichthyaceae</taxon>
        <taxon>Sporichthya</taxon>
    </lineage>
</organism>
<evidence type="ECO:0000313" key="3">
    <source>
        <dbReference type="EMBL" id="GAA0618061.1"/>
    </source>
</evidence>
<reference evidence="3 4" key="1">
    <citation type="journal article" date="2019" name="Int. J. Syst. Evol. Microbiol.">
        <title>The Global Catalogue of Microorganisms (GCM) 10K type strain sequencing project: providing services to taxonomists for standard genome sequencing and annotation.</title>
        <authorList>
            <consortium name="The Broad Institute Genomics Platform"/>
            <consortium name="The Broad Institute Genome Sequencing Center for Infectious Disease"/>
            <person name="Wu L."/>
            <person name="Ma J."/>
        </authorList>
    </citation>
    <scope>NUCLEOTIDE SEQUENCE [LARGE SCALE GENOMIC DNA]</scope>
    <source>
        <strain evidence="3 4">JCM 10671</strain>
    </source>
</reference>
<dbReference type="InterPro" id="IPR007569">
    <property type="entry name" value="DUF559"/>
</dbReference>
<dbReference type="Gene3D" id="3.40.960.10">
    <property type="entry name" value="VSR Endonuclease"/>
    <property type="match status" value="1"/>
</dbReference>
<comment type="caution">
    <text evidence="3">The sequence shown here is derived from an EMBL/GenBank/DDBJ whole genome shotgun (WGS) entry which is preliminary data.</text>
</comment>
<evidence type="ECO:0000313" key="4">
    <source>
        <dbReference type="Proteomes" id="UP001500957"/>
    </source>
</evidence>
<dbReference type="InterPro" id="IPR011335">
    <property type="entry name" value="Restrct_endonuc-II-like"/>
</dbReference>
<feature type="region of interest" description="Disordered" evidence="1">
    <location>
        <begin position="1"/>
        <end position="35"/>
    </location>
</feature>
<proteinExistence type="predicted"/>
<gene>
    <name evidence="3" type="ORF">GCM10009547_20410</name>
</gene>
<evidence type="ECO:0000259" key="2">
    <source>
        <dbReference type="Pfam" id="PF04480"/>
    </source>
</evidence>
<dbReference type="EMBL" id="BAAAHE010000015">
    <property type="protein sequence ID" value="GAA0618061.1"/>
    <property type="molecule type" value="Genomic_DNA"/>
</dbReference>
<dbReference type="Pfam" id="PF04480">
    <property type="entry name" value="DUF559"/>
    <property type="match status" value="1"/>
</dbReference>
<name>A0ABN1GS98_9ACTN</name>
<feature type="domain" description="DUF559" evidence="2">
    <location>
        <begin position="259"/>
        <end position="324"/>
    </location>
</feature>